<evidence type="ECO:0000313" key="1">
    <source>
        <dbReference type="EMBL" id="SFO14422.1"/>
    </source>
</evidence>
<dbReference type="Proteomes" id="UP000199137">
    <property type="component" value="Unassembled WGS sequence"/>
</dbReference>
<gene>
    <name evidence="1" type="ORF">SAMN05421854_101781</name>
</gene>
<organism evidence="1 2">
    <name type="scientific">Amycolatopsis rubida</name>
    <dbReference type="NCBI Taxonomy" id="112413"/>
    <lineage>
        <taxon>Bacteria</taxon>
        <taxon>Bacillati</taxon>
        <taxon>Actinomycetota</taxon>
        <taxon>Actinomycetes</taxon>
        <taxon>Pseudonocardiales</taxon>
        <taxon>Pseudonocardiaceae</taxon>
        <taxon>Amycolatopsis</taxon>
    </lineage>
</organism>
<protein>
    <submittedName>
        <fullName evidence="1">Uncharacterized protein</fullName>
    </submittedName>
</protein>
<dbReference type="STRING" id="112413.SAMN05421854_101781"/>
<name>A0A1I5ESD1_9PSEU</name>
<reference evidence="1 2" key="1">
    <citation type="submission" date="2016-10" db="EMBL/GenBank/DDBJ databases">
        <authorList>
            <person name="de Groot N.N."/>
        </authorList>
    </citation>
    <scope>NUCLEOTIDE SEQUENCE [LARGE SCALE GENOMIC DNA]</scope>
    <source>
        <strain evidence="1 2">DSM 44637</strain>
    </source>
</reference>
<proteinExistence type="predicted"/>
<dbReference type="EMBL" id="FOWC01000001">
    <property type="protein sequence ID" value="SFO14422.1"/>
    <property type="molecule type" value="Genomic_DNA"/>
</dbReference>
<dbReference type="AlphaFoldDB" id="A0A1I5ESD1"/>
<sequence>MRGVAARSWAAVADVRRAAVRPPAASSPVVPRAIRGIPVKPQRTPTRHGGRSCEPARHPAWFRAVGPVRRPAPPCSRPCVIVGRLPPGLVPGIGPSGRPAPPCSRPCVIVRRLPPGLVPGIGPSGRPAPPLPSAVRDCAAPTTRLGSLPADQRRPVLGRARLCGTRHPVWFRVSALLADQRRPCPRPCAIVRHPPPGLAPGIGPPDQPRPCPRPRDYAALTTRPRRTQAVTGRVRNPRITNSGLRSGCAASRNAGSRFVNAVNAAAISTRASGAPTQ</sequence>
<evidence type="ECO:0000313" key="2">
    <source>
        <dbReference type="Proteomes" id="UP000199137"/>
    </source>
</evidence>
<accession>A0A1I5ESD1</accession>